<keyword evidence="4" id="KW-0853">WD repeat</keyword>
<dbReference type="InterPro" id="IPR056456">
    <property type="entry name" value="Beta-prop_IFT80_2nd"/>
</dbReference>
<evidence type="ECO:0000313" key="9">
    <source>
        <dbReference type="RefSeq" id="XP_011502890.1"/>
    </source>
</evidence>
<dbReference type="InterPro" id="IPR015943">
    <property type="entry name" value="WD40/YVTN_repeat-like_dom_sf"/>
</dbReference>
<evidence type="ECO:0000256" key="1">
    <source>
        <dbReference type="ARBA" id="ARBA00004138"/>
    </source>
</evidence>
<dbReference type="KEGG" id="csol:105366223"/>
<evidence type="ECO:0000256" key="5">
    <source>
        <dbReference type="SAM" id="Coils"/>
    </source>
</evidence>
<protein>
    <submittedName>
        <fullName evidence="9">Intraflagellar transport protein 80 homolog</fullName>
    </submittedName>
</protein>
<dbReference type="InterPro" id="IPR056157">
    <property type="entry name" value="TPR_IFT80_172_dom"/>
</dbReference>
<dbReference type="AlphaFoldDB" id="A0AAJ7E085"/>
<dbReference type="SMART" id="SM00320">
    <property type="entry name" value="WD40"/>
    <property type="match status" value="5"/>
</dbReference>
<dbReference type="PROSITE" id="PS50294">
    <property type="entry name" value="WD_REPEATS_REGION"/>
    <property type="match status" value="1"/>
</dbReference>
<feature type="repeat" description="WD" evidence="4">
    <location>
        <begin position="190"/>
        <end position="222"/>
    </location>
</feature>
<evidence type="ECO:0000256" key="4">
    <source>
        <dbReference type="PROSITE-ProRule" id="PRU00221"/>
    </source>
</evidence>
<dbReference type="PROSITE" id="PS50082">
    <property type="entry name" value="WD_REPEATS_2"/>
    <property type="match status" value="2"/>
</dbReference>
<dbReference type="InterPro" id="IPR036322">
    <property type="entry name" value="WD40_repeat_dom_sf"/>
</dbReference>
<dbReference type="GO" id="GO:0005929">
    <property type="term" value="C:cilium"/>
    <property type="evidence" value="ECO:0007669"/>
    <property type="project" value="UniProtKB-SubCell"/>
</dbReference>
<dbReference type="GO" id="GO:0030992">
    <property type="term" value="C:intraciliary transport particle B"/>
    <property type="evidence" value="ECO:0007669"/>
    <property type="project" value="TreeGrafter"/>
</dbReference>
<evidence type="ECO:0000256" key="2">
    <source>
        <dbReference type="ARBA" id="ARBA00023069"/>
    </source>
</evidence>
<dbReference type="SUPFAM" id="SSF50978">
    <property type="entry name" value="WD40 repeat-like"/>
    <property type="match status" value="1"/>
</dbReference>
<evidence type="ECO:0000256" key="3">
    <source>
        <dbReference type="ARBA" id="ARBA00023273"/>
    </source>
</evidence>
<reference evidence="9" key="1">
    <citation type="submission" date="2025-08" db="UniProtKB">
        <authorList>
            <consortium name="RefSeq"/>
        </authorList>
    </citation>
    <scope>IDENTIFICATION</scope>
</reference>
<dbReference type="PANTHER" id="PTHR24098:SF0">
    <property type="entry name" value="OUTER SEGMENT 5"/>
    <property type="match status" value="1"/>
</dbReference>
<dbReference type="RefSeq" id="XP_011502890.1">
    <property type="nucleotide sequence ID" value="XM_011504588.1"/>
</dbReference>
<dbReference type="GO" id="GO:0060271">
    <property type="term" value="P:cilium assembly"/>
    <property type="evidence" value="ECO:0007669"/>
    <property type="project" value="TreeGrafter"/>
</dbReference>
<dbReference type="InterPro" id="IPR001680">
    <property type="entry name" value="WD40_rpt"/>
</dbReference>
<proteinExistence type="predicted"/>
<dbReference type="Proteomes" id="UP000695007">
    <property type="component" value="Unplaced"/>
</dbReference>
<keyword evidence="8" id="KW-1185">Reference proteome</keyword>
<evidence type="ECO:0000259" key="6">
    <source>
        <dbReference type="Pfam" id="PF23335"/>
    </source>
</evidence>
<accession>A0AAJ7E085</accession>
<name>A0AAJ7E085_9HYME</name>
<dbReference type="PANTHER" id="PTHR24098">
    <property type="entry name" value="OUTER SEGMENT 5"/>
    <property type="match status" value="1"/>
</dbReference>
<comment type="subcellular location">
    <subcellularLocation>
        <location evidence="1">Cell projection</location>
        <location evidence="1">Cilium</location>
    </subcellularLocation>
</comment>
<dbReference type="CTD" id="35349"/>
<feature type="coiled-coil region" evidence="5">
    <location>
        <begin position="748"/>
        <end position="775"/>
    </location>
</feature>
<feature type="domain" description="IFT80/172/WDR35 TPR" evidence="7">
    <location>
        <begin position="622"/>
        <end position="763"/>
    </location>
</feature>
<dbReference type="Pfam" id="PF23335">
    <property type="entry name" value="Beta-prop_IFT80_2nd"/>
    <property type="match status" value="1"/>
</dbReference>
<dbReference type="Gene3D" id="2.130.10.10">
    <property type="entry name" value="YVTN repeat-like/Quinoprotein amine dehydrogenase"/>
    <property type="match status" value="2"/>
</dbReference>
<dbReference type="FunFam" id="2.130.10.10:FF:000298">
    <property type="entry name" value="Intraflagellar transport 80 homolog (Chlamydomonas)"/>
    <property type="match status" value="1"/>
</dbReference>
<keyword evidence="2" id="KW-0969">Cilium</keyword>
<sequence length="791" mass="88638">MRFKISQQGSNRHKKTVTCVAWIASDEIFSCGDDHFLMSWKFEGGTINSKIVTEFPEDFYPTDMQWHPRPAQTNLGAVKKQAIDVLLITTTDGKFHLVSKNGRIEKSISAHNGATISGKWSYDGSALFTAGEDGIIKVWSRSGMLRSTVIRCNQPILAAAWSSDNSSILYSQGPYLLIQSLTISSKPQKWQAHEGLILVISWNQFHGLIISGGEDCRHKIWDTNGNLLYASVVGDYPITAVNWCLSGNYVTVGSFNTLKLCDKTGWSHSLDKIQVGSIYSIAWSSDSTQVALACSDGSVLVAHIIEKKLEYNGFEANLVKRKTIQVTQVGSDVNEILDIADRVVQLEFGFDHLVVITPSQCHIYSVKNWNTPAIFDLKNGSVTAVLLTDKHFLLVEGSLLSLHSYQGRFLGAPKWKGMVQEPLYPPCISISVDTLVVRNQSNHKVLHVLEISQKKPIAEGQPYTHIQNISSLALNYVGGVNDRQLALIDENKNLFLISIRTSGFGRLCKIAAMALNIAWAIDANVLAAMLDATLSVWLCPNCVHYSDRKIIRKTRVDKDSSEFGKYPTIVNVQNGLVTVRRGDGALIISSFYTFFTSLHQHILNGRWEEAVSLCRIVQNETLWTCIAVMAIDGKQLNIAEEACAAIGRYDKVDYICYIKKLPNELERLSQTALLAGDLQAAEGILLQNGLTVEAIKINIEMYNWNRALELAIKHKKLVREVLDSRRRYLEILDKKEVNQTFLTVQTNIIKSQAAKRDLRENMKEQEREKEELMHHEMDNSIEAQNITTCEE</sequence>
<dbReference type="Gene3D" id="1.25.40.470">
    <property type="match status" value="1"/>
</dbReference>
<organism evidence="8 9">
    <name type="scientific">Ceratosolen solmsi marchali</name>
    <dbReference type="NCBI Taxonomy" id="326594"/>
    <lineage>
        <taxon>Eukaryota</taxon>
        <taxon>Metazoa</taxon>
        <taxon>Ecdysozoa</taxon>
        <taxon>Arthropoda</taxon>
        <taxon>Hexapoda</taxon>
        <taxon>Insecta</taxon>
        <taxon>Pterygota</taxon>
        <taxon>Neoptera</taxon>
        <taxon>Endopterygota</taxon>
        <taxon>Hymenoptera</taxon>
        <taxon>Apocrita</taxon>
        <taxon>Proctotrupomorpha</taxon>
        <taxon>Chalcidoidea</taxon>
        <taxon>Agaonidae</taxon>
        <taxon>Agaoninae</taxon>
        <taxon>Ceratosolen</taxon>
    </lineage>
</organism>
<dbReference type="SUPFAM" id="SSF69304">
    <property type="entry name" value="Tricorn protease N-terminal domain"/>
    <property type="match status" value="1"/>
</dbReference>
<keyword evidence="5" id="KW-0175">Coiled coil</keyword>
<evidence type="ECO:0000259" key="7">
    <source>
        <dbReference type="Pfam" id="PF23387"/>
    </source>
</evidence>
<gene>
    <name evidence="9" type="primary">LOC105366223</name>
</gene>
<keyword evidence="3" id="KW-0966">Cell projection</keyword>
<feature type="repeat" description="WD" evidence="4">
    <location>
        <begin position="108"/>
        <end position="140"/>
    </location>
</feature>
<feature type="domain" description="IFT80 second beta-propeller" evidence="6">
    <location>
        <begin position="306"/>
        <end position="592"/>
    </location>
</feature>
<dbReference type="GeneID" id="105366223"/>
<dbReference type="Pfam" id="PF00400">
    <property type="entry name" value="WD40"/>
    <property type="match status" value="4"/>
</dbReference>
<evidence type="ECO:0000313" key="8">
    <source>
        <dbReference type="Proteomes" id="UP000695007"/>
    </source>
</evidence>
<dbReference type="Pfam" id="PF23387">
    <property type="entry name" value="TPR_IFT80_172"/>
    <property type="match status" value="1"/>
</dbReference>